<evidence type="ECO:0000256" key="7">
    <source>
        <dbReference type="SAM" id="Phobius"/>
    </source>
</evidence>
<comment type="similarity">
    <text evidence="2">Belongs to the DoxX family.</text>
</comment>
<keyword evidence="6 7" id="KW-0472">Membrane</keyword>
<keyword evidence="4 7" id="KW-0812">Transmembrane</keyword>
<accession>A0ABZ0TRL6</accession>
<feature type="transmembrane region" description="Helical" evidence="7">
    <location>
        <begin position="12"/>
        <end position="32"/>
    </location>
</feature>
<dbReference type="Proteomes" id="UP001324380">
    <property type="component" value="Chromosome"/>
</dbReference>
<comment type="subcellular location">
    <subcellularLocation>
        <location evidence="1">Cell membrane</location>
        <topology evidence="1">Multi-pass membrane protein</topology>
    </subcellularLocation>
</comment>
<evidence type="ECO:0000256" key="1">
    <source>
        <dbReference type="ARBA" id="ARBA00004651"/>
    </source>
</evidence>
<feature type="transmembrane region" description="Helical" evidence="7">
    <location>
        <begin position="52"/>
        <end position="70"/>
    </location>
</feature>
<keyword evidence="9" id="KW-1185">Reference proteome</keyword>
<evidence type="ECO:0000313" key="9">
    <source>
        <dbReference type="Proteomes" id="UP001324380"/>
    </source>
</evidence>
<evidence type="ECO:0000256" key="2">
    <source>
        <dbReference type="ARBA" id="ARBA00006679"/>
    </source>
</evidence>
<evidence type="ECO:0000256" key="5">
    <source>
        <dbReference type="ARBA" id="ARBA00022989"/>
    </source>
</evidence>
<sequence length="141" mass="15506">MKRPPFYPFAGNVIVRLLVGLVFLSEGIQKLLFPVANGSGRFQKIGIPYPDFFGPFVGITEIVCGLLLLIGLFGRIAAIPLLIVILTAICTTKIPELMSDGFWKTAHDGKADFSMLMGLIFILIFGSGLYSLDELRNRRGK</sequence>
<protein>
    <submittedName>
        <fullName evidence="8">DoxX family protein</fullName>
    </submittedName>
</protein>
<proteinExistence type="inferred from homology"/>
<dbReference type="EMBL" id="CP139558">
    <property type="protein sequence ID" value="WPU94728.1"/>
    <property type="molecule type" value="Genomic_DNA"/>
</dbReference>
<evidence type="ECO:0000256" key="4">
    <source>
        <dbReference type="ARBA" id="ARBA00022692"/>
    </source>
</evidence>
<feature type="transmembrane region" description="Helical" evidence="7">
    <location>
        <begin position="114"/>
        <end position="132"/>
    </location>
</feature>
<dbReference type="PANTHER" id="PTHR33452:SF1">
    <property type="entry name" value="INNER MEMBRANE PROTEIN YPHA-RELATED"/>
    <property type="match status" value="1"/>
</dbReference>
<evidence type="ECO:0000256" key="6">
    <source>
        <dbReference type="ARBA" id="ARBA00023136"/>
    </source>
</evidence>
<dbReference type="RefSeq" id="WP_321563844.1">
    <property type="nucleotide sequence ID" value="NZ_CP139558.1"/>
</dbReference>
<reference evidence="8 9" key="1">
    <citation type="submission" date="2023-11" db="EMBL/GenBank/DDBJ databases">
        <title>Analysis of the Genomes of Mucilaginibacter gossypii cycad 4 and M. sabulilitoris SNA2: microbes with the potential for plant growth promotion.</title>
        <authorList>
            <person name="Hirsch A.M."/>
            <person name="Humm E."/>
            <person name="Rubbi M."/>
            <person name="Del Vecchio G."/>
            <person name="Ha S.M."/>
            <person name="Pellegrini M."/>
            <person name="Gunsalus R.P."/>
        </authorList>
    </citation>
    <scope>NUCLEOTIDE SEQUENCE [LARGE SCALE GENOMIC DNA]</scope>
    <source>
        <strain evidence="8 9">SNA2</strain>
    </source>
</reference>
<name>A0ABZ0TRL6_9SPHI</name>
<keyword evidence="5 7" id="KW-1133">Transmembrane helix</keyword>
<keyword evidence="3" id="KW-1003">Cell membrane</keyword>
<dbReference type="Pfam" id="PF07681">
    <property type="entry name" value="DoxX"/>
    <property type="match status" value="1"/>
</dbReference>
<feature type="transmembrane region" description="Helical" evidence="7">
    <location>
        <begin position="77"/>
        <end position="94"/>
    </location>
</feature>
<dbReference type="PANTHER" id="PTHR33452">
    <property type="entry name" value="OXIDOREDUCTASE CATD-RELATED"/>
    <property type="match status" value="1"/>
</dbReference>
<evidence type="ECO:0000313" key="8">
    <source>
        <dbReference type="EMBL" id="WPU94728.1"/>
    </source>
</evidence>
<dbReference type="InterPro" id="IPR051907">
    <property type="entry name" value="DoxX-like_oxidoreductase"/>
</dbReference>
<evidence type="ECO:0000256" key="3">
    <source>
        <dbReference type="ARBA" id="ARBA00022475"/>
    </source>
</evidence>
<dbReference type="InterPro" id="IPR032808">
    <property type="entry name" value="DoxX"/>
</dbReference>
<gene>
    <name evidence="8" type="ORF">SNE25_04240</name>
</gene>
<organism evidence="8 9">
    <name type="scientific">Mucilaginibacter sabulilitoris</name>
    <dbReference type="NCBI Taxonomy" id="1173583"/>
    <lineage>
        <taxon>Bacteria</taxon>
        <taxon>Pseudomonadati</taxon>
        <taxon>Bacteroidota</taxon>
        <taxon>Sphingobacteriia</taxon>
        <taxon>Sphingobacteriales</taxon>
        <taxon>Sphingobacteriaceae</taxon>
        <taxon>Mucilaginibacter</taxon>
    </lineage>
</organism>